<feature type="transmembrane region" description="Helical" evidence="1">
    <location>
        <begin position="155"/>
        <end position="180"/>
    </location>
</feature>
<evidence type="ECO:0000313" key="2">
    <source>
        <dbReference type="EMBL" id="QFX97660.1"/>
    </source>
</evidence>
<feature type="transmembrane region" description="Helical" evidence="1">
    <location>
        <begin position="121"/>
        <end position="143"/>
    </location>
</feature>
<dbReference type="GO" id="GO:0022904">
    <property type="term" value="P:respiratory electron transport chain"/>
    <property type="evidence" value="ECO:0007669"/>
    <property type="project" value="InterPro"/>
</dbReference>
<dbReference type="KEGG" id="atx:GCD22_03626"/>
<dbReference type="EMBL" id="CP045571">
    <property type="protein sequence ID" value="QFX97660.1"/>
    <property type="molecule type" value="Genomic_DNA"/>
</dbReference>
<keyword evidence="1" id="KW-0472">Membrane</keyword>
<dbReference type="SUPFAM" id="SSF81342">
    <property type="entry name" value="Transmembrane di-heme cytochromes"/>
    <property type="match status" value="1"/>
</dbReference>
<organism evidence="2 3">
    <name type="scientific">Acidithiobacillus thiooxidans ATCC 19377</name>
    <dbReference type="NCBI Taxonomy" id="637390"/>
    <lineage>
        <taxon>Bacteria</taxon>
        <taxon>Pseudomonadati</taxon>
        <taxon>Pseudomonadota</taxon>
        <taxon>Acidithiobacillia</taxon>
        <taxon>Acidithiobacillales</taxon>
        <taxon>Acidithiobacillaceae</taxon>
        <taxon>Acidithiobacillus</taxon>
    </lineage>
</organism>
<feature type="transmembrane region" description="Helical" evidence="1">
    <location>
        <begin position="21"/>
        <end position="44"/>
    </location>
</feature>
<dbReference type="Proteomes" id="UP000363590">
    <property type="component" value="Chromosome"/>
</dbReference>
<dbReference type="GO" id="GO:0016020">
    <property type="term" value="C:membrane"/>
    <property type="evidence" value="ECO:0007669"/>
    <property type="project" value="InterPro"/>
</dbReference>
<accession>A0A5P9XVP7</accession>
<dbReference type="GeneID" id="60697813"/>
<dbReference type="InterPro" id="IPR016174">
    <property type="entry name" value="Di-haem_cyt_TM"/>
</dbReference>
<feature type="transmembrane region" description="Helical" evidence="1">
    <location>
        <begin position="50"/>
        <end position="69"/>
    </location>
</feature>
<evidence type="ECO:0008006" key="4">
    <source>
        <dbReference type="Google" id="ProtNLM"/>
    </source>
</evidence>
<reference evidence="2 3" key="1">
    <citation type="submission" date="2019-10" db="EMBL/GenBank/DDBJ databases">
        <authorList>
            <person name="Wang R."/>
        </authorList>
    </citation>
    <scope>NUCLEOTIDE SEQUENCE [LARGE SCALE GENOMIC DNA]</scope>
    <source>
        <strain evidence="2 3">ATCC 19377</strain>
    </source>
</reference>
<gene>
    <name evidence="2" type="ORF">GCD22_03626</name>
</gene>
<name>A0A5P9XVP7_ACITH</name>
<proteinExistence type="predicted"/>
<evidence type="ECO:0000256" key="1">
    <source>
        <dbReference type="SAM" id="Phobius"/>
    </source>
</evidence>
<protein>
    <recommendedName>
        <fullName evidence="4">Cytochrome b561 bacterial/Ni-hydrogenase domain-containing protein</fullName>
    </recommendedName>
</protein>
<keyword evidence="1" id="KW-1133">Transmembrane helix</keyword>
<keyword evidence="1" id="KW-0812">Transmembrane</keyword>
<dbReference type="RefSeq" id="WP_031571186.1">
    <property type="nucleotide sequence ID" value="NZ_CP045571.1"/>
</dbReference>
<sequence length="216" mass="24254">MIPVTAPYSRIHDNRPNRAKLLHLLLLSTVAFQMIMGLMGWLFGWFPFEWHVIVGQMLIVVLLLQWGWLMLSRSGRITLCYFFPLNPVGLRAISQDIRGLSQGILASPGPRAGLPGLMHGIFLLSVTLVAAAGLTLLGGFRGWWSGIPFRWLLEILRWGAVAIALQWIGHVGMVFLHTLAGDPLWNMFKLRSAHKKCSQTKNDRTLCLELAVTLDF</sequence>
<dbReference type="AlphaFoldDB" id="A0A5P9XVP7"/>
<evidence type="ECO:0000313" key="3">
    <source>
        <dbReference type="Proteomes" id="UP000363590"/>
    </source>
</evidence>